<protein>
    <submittedName>
        <fullName evidence="2">Uncharacterized protein</fullName>
    </submittedName>
</protein>
<feature type="region of interest" description="Disordered" evidence="1">
    <location>
        <begin position="113"/>
        <end position="144"/>
    </location>
</feature>
<evidence type="ECO:0000256" key="1">
    <source>
        <dbReference type="SAM" id="MobiDB-lite"/>
    </source>
</evidence>
<accession>A0A1J5T526</accession>
<sequence>MSILRAFSVGLLAFPLAACVVVPAVDQEEALSSSCETYTKSMTLRAVDFNPNCSSNNGDCLAAALAISAGSAIISGSIVLTNNTVHWLEYQGSCSDSYLNAARQKFLATFGSAKPRPAAGQKPEQEAGASPPSARGQVSGPERQ</sequence>
<proteinExistence type="predicted"/>
<comment type="caution">
    <text evidence="2">The sequence shown here is derived from an EMBL/GenBank/DDBJ whole genome shotgun (WGS) entry which is preliminary data.</text>
</comment>
<dbReference type="AlphaFoldDB" id="A0A1J5T526"/>
<name>A0A1J5T526_9ZZZZ</name>
<dbReference type="EMBL" id="MLJW01000020">
    <property type="protein sequence ID" value="OIR11352.1"/>
    <property type="molecule type" value="Genomic_DNA"/>
</dbReference>
<evidence type="ECO:0000313" key="2">
    <source>
        <dbReference type="EMBL" id="OIR11352.1"/>
    </source>
</evidence>
<reference evidence="2" key="1">
    <citation type="submission" date="2016-10" db="EMBL/GenBank/DDBJ databases">
        <title>Sequence of Gallionella enrichment culture.</title>
        <authorList>
            <person name="Poehlein A."/>
            <person name="Muehling M."/>
            <person name="Daniel R."/>
        </authorList>
    </citation>
    <scope>NUCLEOTIDE SEQUENCE</scope>
</reference>
<organism evidence="2">
    <name type="scientific">mine drainage metagenome</name>
    <dbReference type="NCBI Taxonomy" id="410659"/>
    <lineage>
        <taxon>unclassified sequences</taxon>
        <taxon>metagenomes</taxon>
        <taxon>ecological metagenomes</taxon>
    </lineage>
</organism>
<gene>
    <name evidence="2" type="ORF">GALL_68450</name>
</gene>